<dbReference type="Proteomes" id="UP000673691">
    <property type="component" value="Unassembled WGS sequence"/>
</dbReference>
<feature type="compositionally biased region" description="Basic and acidic residues" evidence="1">
    <location>
        <begin position="45"/>
        <end position="56"/>
    </location>
</feature>
<evidence type="ECO:0000256" key="1">
    <source>
        <dbReference type="SAM" id="MobiDB-lite"/>
    </source>
</evidence>
<dbReference type="OrthoDB" id="2138102at2759"/>
<feature type="region of interest" description="Disordered" evidence="1">
    <location>
        <begin position="415"/>
        <end position="443"/>
    </location>
</feature>
<reference evidence="2 3" key="1">
    <citation type="journal article" name="Sci. Rep.">
        <title>Genome-scale phylogenetic analyses confirm Olpidium as the closest living zoosporic fungus to the non-flagellated, terrestrial fungi.</title>
        <authorList>
            <person name="Chang Y."/>
            <person name="Rochon D."/>
            <person name="Sekimoto S."/>
            <person name="Wang Y."/>
            <person name="Chovatia M."/>
            <person name="Sandor L."/>
            <person name="Salamov A."/>
            <person name="Grigoriev I.V."/>
            <person name="Stajich J.E."/>
            <person name="Spatafora J.W."/>
        </authorList>
    </citation>
    <scope>NUCLEOTIDE SEQUENCE [LARGE SCALE GENOMIC DNA]</scope>
    <source>
        <strain evidence="2">S191</strain>
    </source>
</reference>
<comment type="caution">
    <text evidence="2">The sequence shown here is derived from an EMBL/GenBank/DDBJ whole genome shotgun (WGS) entry which is preliminary data.</text>
</comment>
<feature type="compositionally biased region" description="Basic and acidic residues" evidence="1">
    <location>
        <begin position="1"/>
        <end position="28"/>
    </location>
</feature>
<protein>
    <submittedName>
        <fullName evidence="2">Uncharacterized protein</fullName>
    </submittedName>
</protein>
<accession>A0A8H8DG11</accession>
<feature type="compositionally biased region" description="Polar residues" evidence="1">
    <location>
        <begin position="144"/>
        <end position="165"/>
    </location>
</feature>
<feature type="compositionally biased region" description="Basic and acidic residues" evidence="1">
    <location>
        <begin position="166"/>
        <end position="191"/>
    </location>
</feature>
<dbReference type="AlphaFoldDB" id="A0A8H8DG11"/>
<sequence length="455" mass="49395">HDELPGRKPGRVVEGRRDGRVGRSEGARGRRPGSEPSGRSASVRNSEDVRRAERLTLRPPSKLRSEDAKAVDKELKDLIQVNNARIALLERKNNEYRSSRLRYGKESGVRPPVSFAPKVPEDLKCLHLGSIQTSAASEMARFQRSLSEPTFSTGSPQRNVASQPEGTERAQSEDASEHAPRKDLKQLEEQAKAAVENIPPDLPPQERMIYPTSFREKVRAKHAHPNLVNRFMYDKSVFDEEAGAAETRYPPQRGTTLHHQQEQAGGAAAAYQWSIGGKIKRRARPQTPGAPFAKAVPTAAPGPKQRPQSAAARIEYTGAAGQKRPSQQRTVLDERGGIERLALTPAPPPWDPSVFSPTAATTRLPGSSSTQGTRAPVWSPHGASSAPSTRQAFARAAAVYLPGSAAGWMSRPRQTAAGAAKRIYGRSNAAASSSRPAREADSSIVVKIHQPGFAR</sequence>
<proteinExistence type="predicted"/>
<feature type="compositionally biased region" description="Low complexity" evidence="1">
    <location>
        <begin position="426"/>
        <end position="435"/>
    </location>
</feature>
<dbReference type="EMBL" id="JAEFCI010011631">
    <property type="protein sequence ID" value="KAG5456502.1"/>
    <property type="molecule type" value="Genomic_DNA"/>
</dbReference>
<feature type="region of interest" description="Disordered" evidence="1">
    <location>
        <begin position="1"/>
        <end position="69"/>
    </location>
</feature>
<feature type="non-terminal residue" evidence="2">
    <location>
        <position position="1"/>
    </location>
</feature>
<evidence type="ECO:0000313" key="2">
    <source>
        <dbReference type="EMBL" id="KAG5456502.1"/>
    </source>
</evidence>
<name>A0A8H8DG11_9FUNG</name>
<feature type="region of interest" description="Disordered" evidence="1">
    <location>
        <begin position="136"/>
        <end position="207"/>
    </location>
</feature>
<feature type="region of interest" description="Disordered" evidence="1">
    <location>
        <begin position="282"/>
        <end position="309"/>
    </location>
</feature>
<feature type="compositionally biased region" description="Polar residues" evidence="1">
    <location>
        <begin position="358"/>
        <end position="373"/>
    </location>
</feature>
<gene>
    <name evidence="2" type="ORF">BJ554DRAFT_3738</name>
</gene>
<feature type="region of interest" description="Disordered" evidence="1">
    <location>
        <begin position="358"/>
        <end position="388"/>
    </location>
</feature>
<keyword evidence="3" id="KW-1185">Reference proteome</keyword>
<evidence type="ECO:0000313" key="3">
    <source>
        <dbReference type="Proteomes" id="UP000673691"/>
    </source>
</evidence>
<organism evidence="2 3">
    <name type="scientific">Olpidium bornovanus</name>
    <dbReference type="NCBI Taxonomy" id="278681"/>
    <lineage>
        <taxon>Eukaryota</taxon>
        <taxon>Fungi</taxon>
        <taxon>Fungi incertae sedis</taxon>
        <taxon>Olpidiomycota</taxon>
        <taxon>Olpidiomycotina</taxon>
        <taxon>Olpidiomycetes</taxon>
        <taxon>Olpidiales</taxon>
        <taxon>Olpidiaceae</taxon>
        <taxon>Olpidium</taxon>
    </lineage>
</organism>